<sequence length="194" mass="20691">MCSSADRDAVSASAATDRHALERWQFDRWSPACLALFDGEALADKARFSASLVVIDRGVEPPEARTTLLGAGELYASDPATLFIALWPSSRGARLLADERAATLTFVADGAFHQARLRVEPAGFTGDGPAADGSALPGLACFRAALAGGDAQRVTYARLTSGIAFELEDDREAVLARWTRQVEQIRLIAATLAR</sequence>
<dbReference type="KEGG" id="bgp:BGL_1c31980"/>
<proteinExistence type="predicted"/>
<dbReference type="Proteomes" id="UP000031838">
    <property type="component" value="Chromosome 1"/>
</dbReference>
<dbReference type="EMBL" id="CP002580">
    <property type="protein sequence ID" value="AJK47673.1"/>
    <property type="molecule type" value="Genomic_DNA"/>
</dbReference>
<keyword evidence="2" id="KW-1185">Reference proteome</keyword>
<evidence type="ECO:0000313" key="1">
    <source>
        <dbReference type="EMBL" id="AJK47673.1"/>
    </source>
</evidence>
<accession>A0A0B6RW87</accession>
<reference evidence="1 2" key="2">
    <citation type="journal article" date="2016" name="Appl. Microbiol. Biotechnol.">
        <title>Mutations improving production and secretion of extracellular lipase by Burkholderia glumae PG1.</title>
        <authorList>
            <person name="Knapp A."/>
            <person name="Voget S."/>
            <person name="Gao R."/>
            <person name="Zaburannyi N."/>
            <person name="Krysciak D."/>
            <person name="Breuer M."/>
            <person name="Hauer B."/>
            <person name="Streit W.R."/>
            <person name="Muller R."/>
            <person name="Daniel R."/>
            <person name="Jaeger K.E."/>
        </authorList>
    </citation>
    <scope>NUCLEOTIDE SEQUENCE [LARGE SCALE GENOMIC DNA]</scope>
    <source>
        <strain evidence="1 2">PG1</strain>
    </source>
</reference>
<dbReference type="AlphaFoldDB" id="A0A0B6RW87"/>
<evidence type="ECO:0008006" key="3">
    <source>
        <dbReference type="Google" id="ProtNLM"/>
    </source>
</evidence>
<gene>
    <name evidence="1" type="ORF">BGL_1c31980</name>
</gene>
<dbReference type="HOGENOM" id="CLU_134270_0_0_4"/>
<name>A0A0B6RW87_BURPL</name>
<dbReference type="RefSeq" id="WP_042625954.1">
    <property type="nucleotide sequence ID" value="NZ_CP002580.1"/>
</dbReference>
<protein>
    <recommendedName>
        <fullName evidence="3">Vanillate decarboxylase VdcD protein</fullName>
    </recommendedName>
</protein>
<organism evidence="1 2">
    <name type="scientific">Burkholderia plantarii</name>
    <dbReference type="NCBI Taxonomy" id="41899"/>
    <lineage>
        <taxon>Bacteria</taxon>
        <taxon>Pseudomonadati</taxon>
        <taxon>Pseudomonadota</taxon>
        <taxon>Betaproteobacteria</taxon>
        <taxon>Burkholderiales</taxon>
        <taxon>Burkholderiaceae</taxon>
        <taxon>Burkholderia</taxon>
    </lineage>
</organism>
<reference evidence="2" key="1">
    <citation type="submission" date="2011-03" db="EMBL/GenBank/DDBJ databases">
        <authorList>
            <person name="Voget S."/>
            <person name="Streit W.R."/>
            <person name="Jaeger K.E."/>
            <person name="Daniel R."/>
        </authorList>
    </citation>
    <scope>NUCLEOTIDE SEQUENCE [LARGE SCALE GENOMIC DNA]</scope>
    <source>
        <strain evidence="2">PG1</strain>
    </source>
</reference>
<evidence type="ECO:0000313" key="2">
    <source>
        <dbReference type="Proteomes" id="UP000031838"/>
    </source>
</evidence>